<dbReference type="GO" id="GO:0005886">
    <property type="term" value="C:plasma membrane"/>
    <property type="evidence" value="ECO:0007669"/>
    <property type="project" value="UniProtKB-SubCell"/>
</dbReference>
<keyword evidence="3" id="KW-1003">Cell membrane</keyword>
<dbReference type="GO" id="GO:0022857">
    <property type="term" value="F:transmembrane transporter activity"/>
    <property type="evidence" value="ECO:0007669"/>
    <property type="project" value="InterPro"/>
</dbReference>
<keyword evidence="6 7" id="KW-0472">Membrane</keyword>
<dbReference type="STRING" id="1123510.GCA_000620025_01493"/>
<comment type="subcellular location">
    <subcellularLocation>
        <location evidence="1">Cell membrane</location>
        <topology evidence="1">Multi-pass membrane protein</topology>
    </subcellularLocation>
</comment>
<feature type="transmembrane region" description="Helical" evidence="7">
    <location>
        <begin position="497"/>
        <end position="514"/>
    </location>
</feature>
<dbReference type="InterPro" id="IPR006726">
    <property type="entry name" value="PHBA_efflux_AaeB/fusaric-R"/>
</dbReference>
<keyword evidence="5 7" id="KW-1133">Transmembrane helix</keyword>
<dbReference type="PANTHER" id="PTHR30509">
    <property type="entry name" value="P-HYDROXYBENZOIC ACID EFFLUX PUMP SUBUNIT-RELATED"/>
    <property type="match status" value="1"/>
</dbReference>
<evidence type="ECO:0000313" key="8">
    <source>
        <dbReference type="EMBL" id="BBG29318.1"/>
    </source>
</evidence>
<evidence type="ECO:0000256" key="5">
    <source>
        <dbReference type="ARBA" id="ARBA00022989"/>
    </source>
</evidence>
<keyword evidence="9" id="KW-1185">Reference proteome</keyword>
<sequence length="687" mass="76248">MTSSVLAVYLKPKLSTIRFGLKGIVAMGLSLYVTMLMDFDRPYWAMISAVFLLMRPENGMVIQKGFFQFCGNVIGGLIGLVILSYGLQHRVLALGSVALMIFVLGTLASRTRDFNITYLFAMIATTMGMVVLITESSAPSSAGAFTIAVSRVTEIGIGVACATGISLVMWPQDTHPRMMADALGTLKAALKVVHTQLDVHEAGDRHAAILDALDAIMALQADTGPVFYEGPAGPRRARAAHLLSQRGLSLIADANSMAYRERGELNQMLSVWIDRLRDELGSMLERDDPKAMRDELVELRQSIIRQPLDEKASASQQHTRRALLTLMAHLIVLCDACLLIESPEPGRALKARAPRTRQDWLPAMTVGLRCMLLFIIGAIVWISTGWNSAIMMMLIPVVLGTMLAQLPHSDMLVMRALLGGAIAFPIAIIFGNVLLANTMHAFECMLMIFGLPLFIALFGFTARQTFPQTLGFCMTYIIMTMPSNHMTFDVPSAIERGLALLMGFTLLMVLFRSLPVPRATAVHRRLYRAMLSDLRQVGSKRDEAERFNSNMLSRLQQLGRYERSARDRLPWHWVEQGLLAFAVGHLVMQVRALFRASLIPDRQRVALQVWQQRVTRHYDESVTGAFDIAIFEAHTRDLLAALASWPNVESDVLGQAEFVCGRIGMMLREQQERRDQPAPVVSKSTMA</sequence>
<dbReference type="AlphaFoldDB" id="A0A348HCG6"/>
<dbReference type="OrthoDB" id="9807111at2"/>
<evidence type="ECO:0000256" key="7">
    <source>
        <dbReference type="SAM" id="Phobius"/>
    </source>
</evidence>
<protein>
    <submittedName>
        <fullName evidence="8">Predicted membrane protein</fullName>
    </submittedName>
</protein>
<dbReference type="Proteomes" id="UP000267342">
    <property type="component" value="Chromosome"/>
</dbReference>
<evidence type="ECO:0000313" key="9">
    <source>
        <dbReference type="Proteomes" id="UP000267342"/>
    </source>
</evidence>
<name>A0A348HCG6_9GAMM</name>
<proteinExistence type="predicted"/>
<keyword evidence="2" id="KW-0813">Transport</keyword>
<feature type="transmembrane region" description="Helical" evidence="7">
    <location>
        <begin position="145"/>
        <end position="170"/>
    </location>
</feature>
<evidence type="ECO:0000256" key="2">
    <source>
        <dbReference type="ARBA" id="ARBA00022448"/>
    </source>
</evidence>
<dbReference type="RefSeq" id="WP_027704875.1">
    <property type="nucleotide sequence ID" value="NZ_AP018933.1"/>
</dbReference>
<feature type="transmembrane region" description="Helical" evidence="7">
    <location>
        <begin position="412"/>
        <end position="435"/>
    </location>
</feature>
<evidence type="ECO:0000256" key="4">
    <source>
        <dbReference type="ARBA" id="ARBA00022692"/>
    </source>
</evidence>
<reference evidence="8 9" key="1">
    <citation type="submission" date="2018-09" db="EMBL/GenBank/DDBJ databases">
        <title>Zymobacter palmae IAM14233 (=T109) whole genome analysis.</title>
        <authorList>
            <person name="Yanase H."/>
        </authorList>
    </citation>
    <scope>NUCLEOTIDE SEQUENCE [LARGE SCALE GENOMIC DNA]</scope>
    <source>
        <strain evidence="8 9">IAM14233</strain>
    </source>
</reference>
<feature type="transmembrane region" description="Helical" evidence="7">
    <location>
        <begin position="442"/>
        <end position="460"/>
    </location>
</feature>
<dbReference type="KEGG" id="zpl:ZBT109_0530"/>
<feature type="transmembrane region" description="Helical" evidence="7">
    <location>
        <begin position="65"/>
        <end position="85"/>
    </location>
</feature>
<feature type="transmembrane region" description="Helical" evidence="7">
    <location>
        <begin position="116"/>
        <end position="133"/>
    </location>
</feature>
<organism evidence="8 9">
    <name type="scientific">Zymobacter palmae</name>
    <dbReference type="NCBI Taxonomy" id="33074"/>
    <lineage>
        <taxon>Bacteria</taxon>
        <taxon>Pseudomonadati</taxon>
        <taxon>Pseudomonadota</taxon>
        <taxon>Gammaproteobacteria</taxon>
        <taxon>Oceanospirillales</taxon>
        <taxon>Halomonadaceae</taxon>
        <taxon>Zymobacter group</taxon>
        <taxon>Zymobacter</taxon>
    </lineage>
</organism>
<evidence type="ECO:0000256" key="6">
    <source>
        <dbReference type="ARBA" id="ARBA00023136"/>
    </source>
</evidence>
<accession>A0A348HCG6</accession>
<dbReference type="EMBL" id="AP018933">
    <property type="protein sequence ID" value="BBG29318.1"/>
    <property type="molecule type" value="Genomic_DNA"/>
</dbReference>
<feature type="transmembrane region" description="Helical" evidence="7">
    <location>
        <begin position="19"/>
        <end position="37"/>
    </location>
</feature>
<evidence type="ECO:0000256" key="1">
    <source>
        <dbReference type="ARBA" id="ARBA00004651"/>
    </source>
</evidence>
<keyword evidence="4 7" id="KW-0812">Transmembrane</keyword>
<feature type="transmembrane region" description="Helical" evidence="7">
    <location>
        <begin position="360"/>
        <end position="382"/>
    </location>
</feature>
<evidence type="ECO:0000256" key="3">
    <source>
        <dbReference type="ARBA" id="ARBA00022475"/>
    </source>
</evidence>
<dbReference type="Pfam" id="PF04632">
    <property type="entry name" value="FUSC"/>
    <property type="match status" value="1"/>
</dbReference>
<gene>
    <name evidence="8" type="ORF">ZBT109_0530</name>
</gene>
<feature type="transmembrane region" description="Helical" evidence="7">
    <location>
        <begin position="91"/>
        <end position="109"/>
    </location>
</feature>
<dbReference type="PANTHER" id="PTHR30509:SF9">
    <property type="entry name" value="MULTIDRUG RESISTANCE PROTEIN MDTO"/>
    <property type="match status" value="1"/>
</dbReference>